<reference evidence="2" key="1">
    <citation type="journal article" date="2012" name="Nat. Biotechnol.">
        <title>Reference genome sequence of the model plant Setaria.</title>
        <authorList>
            <person name="Bennetzen J.L."/>
            <person name="Schmutz J."/>
            <person name="Wang H."/>
            <person name="Percifield R."/>
            <person name="Hawkins J."/>
            <person name="Pontaroli A.C."/>
            <person name="Estep M."/>
            <person name="Feng L."/>
            <person name="Vaughn J.N."/>
            <person name="Grimwood J."/>
            <person name="Jenkins J."/>
            <person name="Barry K."/>
            <person name="Lindquist E."/>
            <person name="Hellsten U."/>
            <person name="Deshpande S."/>
            <person name="Wang X."/>
            <person name="Wu X."/>
            <person name="Mitros T."/>
            <person name="Triplett J."/>
            <person name="Yang X."/>
            <person name="Ye C.Y."/>
            <person name="Mauro-Herrera M."/>
            <person name="Wang L."/>
            <person name="Li P."/>
            <person name="Sharma M."/>
            <person name="Sharma R."/>
            <person name="Ronald P.C."/>
            <person name="Panaud O."/>
            <person name="Kellogg E.A."/>
            <person name="Brutnell T.P."/>
            <person name="Doust A.N."/>
            <person name="Tuskan G.A."/>
            <person name="Rokhsar D."/>
            <person name="Devos K.M."/>
        </authorList>
    </citation>
    <scope>NUCLEOTIDE SEQUENCE [LARGE SCALE GENOMIC DNA]</scope>
    <source>
        <strain evidence="2">cv. Yugu1</strain>
    </source>
</reference>
<dbReference type="AlphaFoldDB" id="K3Y0U2"/>
<sequence length="52" mass="5896">MSSSFIAPQKRERLPIHAKQHPFLLSRNVQVSTFGCFGASLEPSIFYNIAWS</sequence>
<evidence type="ECO:0000313" key="1">
    <source>
        <dbReference type="EnsemblPlants" id="KQL09509"/>
    </source>
</evidence>
<dbReference type="Gramene" id="KQL09509">
    <property type="protein sequence ID" value="KQL09509"/>
    <property type="gene ID" value="SETIT_007803mg"/>
</dbReference>
<reference evidence="1" key="2">
    <citation type="submission" date="2018-08" db="UniProtKB">
        <authorList>
            <consortium name="EnsemblPlants"/>
        </authorList>
    </citation>
    <scope>IDENTIFICATION</scope>
    <source>
        <strain evidence="1">Yugu1</strain>
    </source>
</reference>
<accession>K3Y0U2</accession>
<keyword evidence="2" id="KW-1185">Reference proteome</keyword>
<proteinExistence type="predicted"/>
<dbReference type="InParanoid" id="K3Y0U2"/>
<dbReference type="Proteomes" id="UP000004995">
    <property type="component" value="Unassembled WGS sequence"/>
</dbReference>
<name>K3Y0U2_SETIT</name>
<evidence type="ECO:0000313" key="2">
    <source>
        <dbReference type="Proteomes" id="UP000004995"/>
    </source>
</evidence>
<dbReference type="HOGENOM" id="CLU_3090877_0_0_1"/>
<dbReference type="EMBL" id="AGNK02002222">
    <property type="status" value="NOT_ANNOTATED_CDS"/>
    <property type="molecule type" value="Genomic_DNA"/>
</dbReference>
<protein>
    <submittedName>
        <fullName evidence="1">Uncharacterized protein</fullName>
    </submittedName>
</protein>
<organism evidence="1 2">
    <name type="scientific">Setaria italica</name>
    <name type="common">Foxtail millet</name>
    <name type="synonym">Panicum italicum</name>
    <dbReference type="NCBI Taxonomy" id="4555"/>
    <lineage>
        <taxon>Eukaryota</taxon>
        <taxon>Viridiplantae</taxon>
        <taxon>Streptophyta</taxon>
        <taxon>Embryophyta</taxon>
        <taxon>Tracheophyta</taxon>
        <taxon>Spermatophyta</taxon>
        <taxon>Magnoliopsida</taxon>
        <taxon>Liliopsida</taxon>
        <taxon>Poales</taxon>
        <taxon>Poaceae</taxon>
        <taxon>PACMAD clade</taxon>
        <taxon>Panicoideae</taxon>
        <taxon>Panicodae</taxon>
        <taxon>Paniceae</taxon>
        <taxon>Cenchrinae</taxon>
        <taxon>Setaria</taxon>
    </lineage>
</organism>
<dbReference type="EnsemblPlants" id="KQL09509">
    <property type="protein sequence ID" value="KQL09509"/>
    <property type="gene ID" value="SETIT_007803mg"/>
</dbReference>